<feature type="non-terminal residue" evidence="1">
    <location>
        <position position="1"/>
    </location>
</feature>
<name>A0ABN8IUL5_9NEOP</name>
<reference evidence="1" key="1">
    <citation type="submission" date="2022-03" db="EMBL/GenBank/DDBJ databases">
        <authorList>
            <person name="Martin H S."/>
        </authorList>
    </citation>
    <scope>NUCLEOTIDE SEQUENCE</scope>
</reference>
<evidence type="ECO:0000313" key="1">
    <source>
        <dbReference type="EMBL" id="CAH2064494.1"/>
    </source>
</evidence>
<dbReference type="PANTHER" id="PTHR47331">
    <property type="entry name" value="PHD-TYPE DOMAIN-CONTAINING PROTEIN"/>
    <property type="match status" value="1"/>
</dbReference>
<dbReference type="InterPro" id="IPR008042">
    <property type="entry name" value="Retrotrans_Pao"/>
</dbReference>
<dbReference type="EMBL" id="OW152842">
    <property type="protein sequence ID" value="CAH2064494.1"/>
    <property type="molecule type" value="Genomic_DNA"/>
</dbReference>
<evidence type="ECO:0000313" key="2">
    <source>
        <dbReference type="Proteomes" id="UP000837857"/>
    </source>
</evidence>
<evidence type="ECO:0008006" key="3">
    <source>
        <dbReference type="Google" id="ProtNLM"/>
    </source>
</evidence>
<dbReference type="PANTHER" id="PTHR47331:SF1">
    <property type="entry name" value="GAG-LIKE PROTEIN"/>
    <property type="match status" value="1"/>
</dbReference>
<proteinExistence type="predicted"/>
<accession>A0ABN8IUL5</accession>
<dbReference type="Proteomes" id="UP000837857">
    <property type="component" value="Chromosome 30"/>
</dbReference>
<organism evidence="1 2">
    <name type="scientific">Iphiclides podalirius</name>
    <name type="common">scarce swallowtail</name>
    <dbReference type="NCBI Taxonomy" id="110791"/>
    <lineage>
        <taxon>Eukaryota</taxon>
        <taxon>Metazoa</taxon>
        <taxon>Ecdysozoa</taxon>
        <taxon>Arthropoda</taxon>
        <taxon>Hexapoda</taxon>
        <taxon>Insecta</taxon>
        <taxon>Pterygota</taxon>
        <taxon>Neoptera</taxon>
        <taxon>Endopterygota</taxon>
        <taxon>Lepidoptera</taxon>
        <taxon>Glossata</taxon>
        <taxon>Ditrysia</taxon>
        <taxon>Papilionoidea</taxon>
        <taxon>Papilionidae</taxon>
        <taxon>Papilioninae</taxon>
        <taxon>Iphiclides</taxon>
    </lineage>
</organism>
<dbReference type="Pfam" id="PF05380">
    <property type="entry name" value="Peptidase_A17"/>
    <property type="match status" value="1"/>
</dbReference>
<keyword evidence="2" id="KW-1185">Reference proteome</keyword>
<protein>
    <recommendedName>
        <fullName evidence="3">Peptidase aspartic putative domain-containing protein</fullName>
    </recommendedName>
</protein>
<sequence>MVRVQDVHGKLHAARVLLDNGSTSNFVTQRLSERLGLVRRLAGSTVNDASERAYGGCIYVRTVDVNGSVSVRLLASKNKIAPVKPRYTIPRLELSAALLATRLWKK</sequence>
<gene>
    <name evidence="1" type="ORF">IPOD504_LOCUS12770</name>
</gene>